<reference evidence="1" key="1">
    <citation type="submission" date="2020-03" db="EMBL/GenBank/DDBJ databases">
        <authorList>
            <person name="Weist P."/>
        </authorList>
    </citation>
    <scope>NUCLEOTIDE SEQUENCE</scope>
</reference>
<comment type="caution">
    <text evidence="1">The sequence shown here is derived from an EMBL/GenBank/DDBJ whole genome shotgun (WGS) entry which is preliminary data.</text>
</comment>
<evidence type="ECO:0000313" key="1">
    <source>
        <dbReference type="EMBL" id="CAB1445084.1"/>
    </source>
</evidence>
<gene>
    <name evidence="1" type="ORF">PLEPLA_LOCUS32814</name>
</gene>
<dbReference type="EMBL" id="CADEAL010003552">
    <property type="protein sequence ID" value="CAB1445084.1"/>
    <property type="molecule type" value="Genomic_DNA"/>
</dbReference>
<accession>A0A9N7V3W6</accession>
<name>A0A9N7V3W6_PLEPL</name>
<organism evidence="1 2">
    <name type="scientific">Pleuronectes platessa</name>
    <name type="common">European plaice</name>
    <dbReference type="NCBI Taxonomy" id="8262"/>
    <lineage>
        <taxon>Eukaryota</taxon>
        <taxon>Metazoa</taxon>
        <taxon>Chordata</taxon>
        <taxon>Craniata</taxon>
        <taxon>Vertebrata</taxon>
        <taxon>Euteleostomi</taxon>
        <taxon>Actinopterygii</taxon>
        <taxon>Neopterygii</taxon>
        <taxon>Teleostei</taxon>
        <taxon>Neoteleostei</taxon>
        <taxon>Acanthomorphata</taxon>
        <taxon>Carangaria</taxon>
        <taxon>Pleuronectiformes</taxon>
        <taxon>Pleuronectoidei</taxon>
        <taxon>Pleuronectidae</taxon>
        <taxon>Pleuronectes</taxon>
    </lineage>
</organism>
<dbReference type="Proteomes" id="UP001153269">
    <property type="component" value="Unassembled WGS sequence"/>
</dbReference>
<dbReference type="AlphaFoldDB" id="A0A9N7V3W6"/>
<sequence>MSEPHPFGSKKPLTVWPLCRGDVKVVYRLSVARSLTLGYVGLRDPGPPSPGWSCPLLSFFLALTLDLLPCCHQGPRWPYGHKESKWHKASFLQAVCALSCLLSGLAYRLEPVSARYQGPHTHTHYIPPLTARGEGEVLDEVRTPPSHGAGHS</sequence>
<proteinExistence type="predicted"/>
<protein>
    <submittedName>
        <fullName evidence="1">Uncharacterized protein</fullName>
    </submittedName>
</protein>
<keyword evidence="2" id="KW-1185">Reference proteome</keyword>
<evidence type="ECO:0000313" key="2">
    <source>
        <dbReference type="Proteomes" id="UP001153269"/>
    </source>
</evidence>